<dbReference type="AlphaFoldDB" id="A0ABD5T511"/>
<dbReference type="PROSITE" id="PS51318">
    <property type="entry name" value="TAT"/>
    <property type="match status" value="1"/>
</dbReference>
<dbReference type="EMBL" id="JBHSWT010000768">
    <property type="protein sequence ID" value="MFC6772382.1"/>
    <property type="molecule type" value="Genomic_DNA"/>
</dbReference>
<gene>
    <name evidence="2" type="ORF">ACFQDD_12800</name>
</gene>
<dbReference type="InterPro" id="IPR006311">
    <property type="entry name" value="TAT_signal"/>
</dbReference>
<dbReference type="InterPro" id="IPR019546">
    <property type="entry name" value="TAT_signal_bac_arc"/>
</dbReference>
<feature type="non-terminal residue" evidence="2">
    <location>
        <position position="54"/>
    </location>
</feature>
<proteinExistence type="predicted"/>
<evidence type="ECO:0000256" key="1">
    <source>
        <dbReference type="SAM" id="MobiDB-lite"/>
    </source>
</evidence>
<sequence>MVRPSRRDFLGGSALTLAALTGFVDPDADGDGRSRSDSTPTDLDVDVPAPLSDA</sequence>
<evidence type="ECO:0000313" key="2">
    <source>
        <dbReference type="EMBL" id="MFC6772382.1"/>
    </source>
</evidence>
<dbReference type="NCBIfam" id="TIGR01409">
    <property type="entry name" value="TAT_signal_seq"/>
    <property type="match status" value="1"/>
</dbReference>
<name>A0ABD5T511_9EURY</name>
<keyword evidence="3" id="KW-1185">Reference proteome</keyword>
<organism evidence="2 3">
    <name type="scientific">Halorubrum pallidum</name>
    <dbReference type="NCBI Taxonomy" id="1526114"/>
    <lineage>
        <taxon>Archaea</taxon>
        <taxon>Methanobacteriati</taxon>
        <taxon>Methanobacteriota</taxon>
        <taxon>Stenosarchaea group</taxon>
        <taxon>Halobacteria</taxon>
        <taxon>Halobacteriales</taxon>
        <taxon>Haloferacaceae</taxon>
        <taxon>Halorubrum</taxon>
    </lineage>
</organism>
<protein>
    <submittedName>
        <fullName evidence="2">Twin-arginine translocation signal domain-containing protein</fullName>
    </submittedName>
</protein>
<feature type="region of interest" description="Disordered" evidence="1">
    <location>
        <begin position="23"/>
        <end position="54"/>
    </location>
</feature>
<reference evidence="2 3" key="1">
    <citation type="journal article" date="2019" name="Int. J. Syst. Evol. Microbiol.">
        <title>The Global Catalogue of Microorganisms (GCM) 10K type strain sequencing project: providing services to taxonomists for standard genome sequencing and annotation.</title>
        <authorList>
            <consortium name="The Broad Institute Genomics Platform"/>
            <consortium name="The Broad Institute Genome Sequencing Center for Infectious Disease"/>
            <person name="Wu L."/>
            <person name="Ma J."/>
        </authorList>
    </citation>
    <scope>NUCLEOTIDE SEQUENCE [LARGE SCALE GENOMIC DNA]</scope>
    <source>
        <strain evidence="2 3">PJ61</strain>
    </source>
</reference>
<evidence type="ECO:0000313" key="3">
    <source>
        <dbReference type="Proteomes" id="UP001596274"/>
    </source>
</evidence>
<dbReference type="Proteomes" id="UP001596274">
    <property type="component" value="Unassembled WGS sequence"/>
</dbReference>
<comment type="caution">
    <text evidence="2">The sequence shown here is derived from an EMBL/GenBank/DDBJ whole genome shotgun (WGS) entry which is preliminary data.</text>
</comment>
<accession>A0ABD5T511</accession>